<comment type="caution">
    <text evidence="3">The sequence shown here is derived from an EMBL/GenBank/DDBJ whole genome shotgun (WGS) entry which is preliminary data.</text>
</comment>
<dbReference type="Pfam" id="PF12867">
    <property type="entry name" value="DinB_2"/>
    <property type="match status" value="1"/>
</dbReference>
<feature type="signal peptide" evidence="1">
    <location>
        <begin position="1"/>
        <end position="21"/>
    </location>
</feature>
<gene>
    <name evidence="3" type="ORF">HDF09_002620</name>
</gene>
<accession>A0A7W8IIU8</accession>
<sequence>MKKTLIALFLALIVSPLQAHAQDDAKKLTPKPPANPSQVLLEAWNDIGRKLAAMAEDFPEDKYDFKPVPVERSFAEQLLHAANANYFFINPLVGKKVPEGDPKRDQYKSKAEVVAFVKKSFADGAALIKQKGDSGMSDLMLDPFSKDQQVRMSDQAWGFIEHSGEHYGQLVVYYRVAGLVPPESRPKK</sequence>
<evidence type="ECO:0000313" key="3">
    <source>
        <dbReference type="EMBL" id="MBB5317934.1"/>
    </source>
</evidence>
<dbReference type="Proteomes" id="UP000568106">
    <property type="component" value="Unassembled WGS sequence"/>
</dbReference>
<keyword evidence="4" id="KW-1185">Reference proteome</keyword>
<dbReference type="SUPFAM" id="SSF109854">
    <property type="entry name" value="DinB/YfiT-like putative metalloenzymes"/>
    <property type="match status" value="1"/>
</dbReference>
<organism evidence="3 4">
    <name type="scientific">Tunturiibacter empetritectus</name>
    <dbReference type="NCBI Taxonomy" id="3069691"/>
    <lineage>
        <taxon>Bacteria</taxon>
        <taxon>Pseudomonadati</taxon>
        <taxon>Acidobacteriota</taxon>
        <taxon>Terriglobia</taxon>
        <taxon>Terriglobales</taxon>
        <taxon>Acidobacteriaceae</taxon>
        <taxon>Tunturiibacter</taxon>
    </lineage>
</organism>
<proteinExistence type="predicted"/>
<evidence type="ECO:0000313" key="4">
    <source>
        <dbReference type="Proteomes" id="UP000568106"/>
    </source>
</evidence>
<feature type="chain" id="PRO_5030785942" evidence="1">
    <location>
        <begin position="22"/>
        <end position="188"/>
    </location>
</feature>
<evidence type="ECO:0000259" key="2">
    <source>
        <dbReference type="Pfam" id="PF12867"/>
    </source>
</evidence>
<feature type="domain" description="DinB-like" evidence="2">
    <location>
        <begin position="49"/>
        <end position="170"/>
    </location>
</feature>
<name>A0A7W8IIU8_9BACT</name>
<evidence type="ECO:0000256" key="1">
    <source>
        <dbReference type="SAM" id="SignalP"/>
    </source>
</evidence>
<dbReference type="Gene3D" id="1.20.120.450">
    <property type="entry name" value="dinb family like domain"/>
    <property type="match status" value="1"/>
</dbReference>
<dbReference type="InterPro" id="IPR024775">
    <property type="entry name" value="DinB-like"/>
</dbReference>
<dbReference type="AlphaFoldDB" id="A0A7W8IIU8"/>
<dbReference type="InterPro" id="IPR034660">
    <property type="entry name" value="DinB/YfiT-like"/>
</dbReference>
<dbReference type="EMBL" id="JACHDY010000003">
    <property type="protein sequence ID" value="MBB5317934.1"/>
    <property type="molecule type" value="Genomic_DNA"/>
</dbReference>
<protein>
    <submittedName>
        <fullName evidence="3">Damage-inducible protein DinB</fullName>
    </submittedName>
</protein>
<keyword evidence="1" id="KW-0732">Signal</keyword>
<reference evidence="3" key="1">
    <citation type="submission" date="2020-08" db="EMBL/GenBank/DDBJ databases">
        <title>Genomic Encyclopedia of Type Strains, Phase IV (KMG-V): Genome sequencing to study the core and pangenomes of soil and plant-associated prokaryotes.</title>
        <authorList>
            <person name="Whitman W."/>
        </authorList>
    </citation>
    <scope>NUCLEOTIDE SEQUENCE [LARGE SCALE GENOMIC DNA]</scope>
    <source>
        <strain evidence="3">M8UP27</strain>
    </source>
</reference>